<dbReference type="Proteomes" id="UP001469553">
    <property type="component" value="Unassembled WGS sequence"/>
</dbReference>
<gene>
    <name evidence="2" type="ORF">AMECASPLE_009503</name>
</gene>
<evidence type="ECO:0000313" key="2">
    <source>
        <dbReference type="EMBL" id="MEQ2294989.1"/>
    </source>
</evidence>
<keyword evidence="3" id="KW-1185">Reference proteome</keyword>
<sequence length="120" mass="13680">MPDFALSIVLLFLDFRLLEKGLLFLWIKIQDSCLLRLDNNQLAASCFLHHLDQDISVPCQPSNASTLNLFLYSSSSLKQHQRNLLKHSCVVSPDPESLNPWRLDYSYIVSVSSITIVVFL</sequence>
<evidence type="ECO:0000313" key="3">
    <source>
        <dbReference type="Proteomes" id="UP001469553"/>
    </source>
</evidence>
<organism evidence="2 3">
    <name type="scientific">Ameca splendens</name>
    <dbReference type="NCBI Taxonomy" id="208324"/>
    <lineage>
        <taxon>Eukaryota</taxon>
        <taxon>Metazoa</taxon>
        <taxon>Chordata</taxon>
        <taxon>Craniata</taxon>
        <taxon>Vertebrata</taxon>
        <taxon>Euteleostomi</taxon>
        <taxon>Actinopterygii</taxon>
        <taxon>Neopterygii</taxon>
        <taxon>Teleostei</taxon>
        <taxon>Neoteleostei</taxon>
        <taxon>Acanthomorphata</taxon>
        <taxon>Ovalentaria</taxon>
        <taxon>Atherinomorphae</taxon>
        <taxon>Cyprinodontiformes</taxon>
        <taxon>Goodeidae</taxon>
        <taxon>Ameca</taxon>
    </lineage>
</organism>
<reference evidence="2 3" key="1">
    <citation type="submission" date="2021-06" db="EMBL/GenBank/DDBJ databases">
        <authorList>
            <person name="Palmer J.M."/>
        </authorList>
    </citation>
    <scope>NUCLEOTIDE SEQUENCE [LARGE SCALE GENOMIC DNA]</scope>
    <source>
        <strain evidence="2 3">AS_MEX2019</strain>
        <tissue evidence="2">Muscle</tissue>
    </source>
</reference>
<feature type="chain" id="PRO_5046082040" evidence="1">
    <location>
        <begin position="21"/>
        <end position="120"/>
    </location>
</feature>
<feature type="signal peptide" evidence="1">
    <location>
        <begin position="1"/>
        <end position="20"/>
    </location>
</feature>
<proteinExistence type="predicted"/>
<name>A0ABV0YMB7_9TELE</name>
<dbReference type="EMBL" id="JAHRIP010038152">
    <property type="protein sequence ID" value="MEQ2294989.1"/>
    <property type="molecule type" value="Genomic_DNA"/>
</dbReference>
<evidence type="ECO:0000256" key="1">
    <source>
        <dbReference type="SAM" id="SignalP"/>
    </source>
</evidence>
<keyword evidence="1" id="KW-0732">Signal</keyword>
<comment type="caution">
    <text evidence="2">The sequence shown here is derived from an EMBL/GenBank/DDBJ whole genome shotgun (WGS) entry which is preliminary data.</text>
</comment>
<accession>A0ABV0YMB7</accession>
<protein>
    <submittedName>
        <fullName evidence="2">Uncharacterized protein</fullName>
    </submittedName>
</protein>